<evidence type="ECO:0000313" key="3">
    <source>
        <dbReference type="WBParaSite" id="Minc3s00189g07135"/>
    </source>
</evidence>
<evidence type="ECO:0000313" key="2">
    <source>
        <dbReference type="Proteomes" id="UP000887563"/>
    </source>
</evidence>
<evidence type="ECO:0000256" key="1">
    <source>
        <dbReference type="SAM" id="MobiDB-lite"/>
    </source>
</evidence>
<dbReference type="Proteomes" id="UP000887563">
    <property type="component" value="Unplaced"/>
</dbReference>
<dbReference type="AlphaFoldDB" id="A0A914L2E0"/>
<name>A0A914L2E0_MELIC</name>
<accession>A0A914L2E0</accession>
<feature type="region of interest" description="Disordered" evidence="1">
    <location>
        <begin position="1"/>
        <end position="28"/>
    </location>
</feature>
<proteinExistence type="predicted"/>
<protein>
    <submittedName>
        <fullName evidence="3">Uncharacterized protein</fullName>
    </submittedName>
</protein>
<reference evidence="3" key="1">
    <citation type="submission" date="2022-11" db="UniProtKB">
        <authorList>
            <consortium name="WormBaseParasite"/>
        </authorList>
    </citation>
    <scope>IDENTIFICATION</scope>
</reference>
<sequence length="77" mass="8883">MTETEHGLAKTRNNQKYGARLNRQNTERQNTVLPKYGTTKIRTIPKRGIDRTRTCQSCQSTYLHLLCISLCAINLLF</sequence>
<keyword evidence="2" id="KW-1185">Reference proteome</keyword>
<dbReference type="WBParaSite" id="Minc3s00189g07135">
    <property type="protein sequence ID" value="Minc3s00189g07135"/>
    <property type="gene ID" value="Minc3s00189g07135"/>
</dbReference>
<organism evidence="2 3">
    <name type="scientific">Meloidogyne incognita</name>
    <name type="common">Southern root-knot nematode worm</name>
    <name type="synonym">Oxyuris incognita</name>
    <dbReference type="NCBI Taxonomy" id="6306"/>
    <lineage>
        <taxon>Eukaryota</taxon>
        <taxon>Metazoa</taxon>
        <taxon>Ecdysozoa</taxon>
        <taxon>Nematoda</taxon>
        <taxon>Chromadorea</taxon>
        <taxon>Rhabditida</taxon>
        <taxon>Tylenchina</taxon>
        <taxon>Tylenchomorpha</taxon>
        <taxon>Tylenchoidea</taxon>
        <taxon>Meloidogynidae</taxon>
        <taxon>Meloidogyninae</taxon>
        <taxon>Meloidogyne</taxon>
        <taxon>Meloidogyne incognita group</taxon>
    </lineage>
</organism>
<feature type="compositionally biased region" description="Polar residues" evidence="1">
    <location>
        <begin position="11"/>
        <end position="28"/>
    </location>
</feature>